<protein>
    <submittedName>
        <fullName evidence="2">Transmembrane protein 180</fullName>
    </submittedName>
</protein>
<keyword evidence="1" id="KW-0472">Membrane</keyword>
<organism evidence="2 3">
    <name type="scientific">Strigomonas culicis</name>
    <dbReference type="NCBI Taxonomy" id="28005"/>
    <lineage>
        <taxon>Eukaryota</taxon>
        <taxon>Discoba</taxon>
        <taxon>Euglenozoa</taxon>
        <taxon>Kinetoplastea</taxon>
        <taxon>Metakinetoplastina</taxon>
        <taxon>Trypanosomatida</taxon>
        <taxon>Trypanosomatidae</taxon>
        <taxon>Strigomonadinae</taxon>
        <taxon>Strigomonas</taxon>
    </lineage>
</organism>
<dbReference type="EMBL" id="ATMH01001038">
    <property type="protein sequence ID" value="EPY35636.1"/>
    <property type="molecule type" value="Genomic_DNA"/>
</dbReference>
<keyword evidence="1" id="KW-1133">Transmembrane helix</keyword>
<keyword evidence="1 2" id="KW-0812">Transmembrane</keyword>
<feature type="transmembrane region" description="Helical" evidence="1">
    <location>
        <begin position="93"/>
        <end position="117"/>
    </location>
</feature>
<dbReference type="InterPro" id="IPR036259">
    <property type="entry name" value="MFS_trans_sf"/>
</dbReference>
<feature type="transmembrane region" description="Helical" evidence="1">
    <location>
        <begin position="183"/>
        <end position="202"/>
    </location>
</feature>
<gene>
    <name evidence="2" type="ORF">STCU_01038</name>
</gene>
<keyword evidence="3" id="KW-1185">Reference proteome</keyword>
<dbReference type="AlphaFoldDB" id="S9W8U0"/>
<evidence type="ECO:0000313" key="2">
    <source>
        <dbReference type="EMBL" id="EPY35636.1"/>
    </source>
</evidence>
<proteinExistence type="predicted"/>
<evidence type="ECO:0000313" key="3">
    <source>
        <dbReference type="Proteomes" id="UP000015354"/>
    </source>
</evidence>
<feature type="transmembrane region" description="Helical" evidence="1">
    <location>
        <begin position="156"/>
        <end position="177"/>
    </location>
</feature>
<evidence type="ECO:0000256" key="1">
    <source>
        <dbReference type="SAM" id="Phobius"/>
    </source>
</evidence>
<reference evidence="2 3" key="1">
    <citation type="journal article" date="2013" name="PLoS ONE">
        <title>Predicting the Proteins of Angomonas deanei, Strigomonas culicis and Their Respective Endosymbionts Reveals New Aspects of the Trypanosomatidae Family.</title>
        <authorList>
            <person name="Motta M.C."/>
            <person name="Martins A.C."/>
            <person name="de Souza S.S."/>
            <person name="Catta-Preta C.M."/>
            <person name="Silva R."/>
            <person name="Klein C.C."/>
            <person name="de Almeida L.G."/>
            <person name="de Lima Cunha O."/>
            <person name="Ciapina L.P."/>
            <person name="Brocchi M."/>
            <person name="Colabardini A.C."/>
            <person name="de Araujo Lima B."/>
            <person name="Machado C.R."/>
            <person name="de Almeida Soares C.M."/>
            <person name="Probst C.M."/>
            <person name="de Menezes C.B."/>
            <person name="Thompson C.E."/>
            <person name="Bartholomeu D.C."/>
            <person name="Gradia D.F."/>
            <person name="Pavoni D.P."/>
            <person name="Grisard E.C."/>
            <person name="Fantinatti-Garboggini F."/>
            <person name="Marchini F.K."/>
            <person name="Rodrigues-Luiz G.F."/>
            <person name="Wagner G."/>
            <person name="Goldman G.H."/>
            <person name="Fietto J.L."/>
            <person name="Elias M.C."/>
            <person name="Goldman M.H."/>
            <person name="Sagot M.F."/>
            <person name="Pereira M."/>
            <person name="Stoco P.H."/>
            <person name="de Mendonca-Neto R.P."/>
            <person name="Teixeira S.M."/>
            <person name="Maciel T.E."/>
            <person name="de Oliveira Mendes T.A."/>
            <person name="Urmenyi T.P."/>
            <person name="de Souza W."/>
            <person name="Schenkman S."/>
            <person name="de Vasconcelos A.T."/>
        </authorList>
    </citation>
    <scope>NUCLEOTIDE SEQUENCE [LARGE SCALE GENOMIC DNA]</scope>
</reference>
<name>S9W8U0_9TRYP</name>
<dbReference type="Proteomes" id="UP000015354">
    <property type="component" value="Unassembled WGS sequence"/>
</dbReference>
<sequence>MLVVQCLGSVGAGLGSLLYEGGSEHGAEDMLPYRIFCVATAVLVSACFFVVRLPKEPQPLSRDGGASPLANAPSFWRFVHQTMARPSMRCVSIVFAIQECSSTFATTFFSLFLAVVTADLLSYPVRAAVLFLSFLLPHLLVGLDPHVLFFFQAKKVILVCLLLRILVSVAMLLLSVLMRGGLLPAPLYVSAFAALLLANRVLTEVVNALKNEILNDLADEDMVVFGRGTSTIDALRSLMSGIANTCRPLTLALTFAFLSSYDILSRHSFSEQKVSDECRVGIVRLVGYCAAVSSACAAGVWWYMYPLEGKYLQFISSAIKKRTDTQNANSV</sequence>
<dbReference type="SUPFAM" id="SSF103473">
    <property type="entry name" value="MFS general substrate transporter"/>
    <property type="match status" value="1"/>
</dbReference>
<feature type="transmembrane region" description="Helical" evidence="1">
    <location>
        <begin position="31"/>
        <end position="51"/>
    </location>
</feature>
<feature type="transmembrane region" description="Helical" evidence="1">
    <location>
        <begin position="285"/>
        <end position="304"/>
    </location>
</feature>
<comment type="caution">
    <text evidence="2">The sequence shown here is derived from an EMBL/GenBank/DDBJ whole genome shotgun (WGS) entry which is preliminary data.</text>
</comment>
<feature type="transmembrane region" description="Helical" evidence="1">
    <location>
        <begin position="123"/>
        <end position="144"/>
    </location>
</feature>
<accession>S9W8U0</accession>